<dbReference type="InterPro" id="IPR041442">
    <property type="entry name" value="PIH1D1/2/3_CS-like"/>
</dbReference>
<dbReference type="InParanoid" id="I7MEI0"/>
<dbReference type="InterPro" id="IPR050734">
    <property type="entry name" value="PIH1/Kintoun_subfamily"/>
</dbReference>
<name>I7MEI0_TETTS</name>
<dbReference type="Proteomes" id="UP000009168">
    <property type="component" value="Unassembled WGS sequence"/>
</dbReference>
<dbReference type="OrthoDB" id="5135119at2759"/>
<dbReference type="HOGENOM" id="CLU_736638_0_0_1"/>
<evidence type="ECO:0000256" key="2">
    <source>
        <dbReference type="ARBA" id="ARBA00040540"/>
    </source>
</evidence>
<keyword evidence="7" id="KW-1185">Reference proteome</keyword>
<proteinExistence type="inferred from homology"/>
<evidence type="ECO:0000256" key="1">
    <source>
        <dbReference type="ARBA" id="ARBA00008511"/>
    </source>
</evidence>
<protein>
    <recommendedName>
        <fullName evidence="2">PIH1 domain-containing protein 1</fullName>
    </recommendedName>
</protein>
<dbReference type="AlphaFoldDB" id="I7MEI0"/>
<evidence type="ECO:0000259" key="4">
    <source>
        <dbReference type="Pfam" id="PF08190"/>
    </source>
</evidence>
<dbReference type="EMBL" id="GG662693">
    <property type="protein sequence ID" value="EAR96395.1"/>
    <property type="molecule type" value="Genomic_DNA"/>
</dbReference>
<comment type="similarity">
    <text evidence="1">Belongs to the PIH1 family.</text>
</comment>
<dbReference type="eggNOG" id="KOG4356">
    <property type="taxonomic scope" value="Eukaryota"/>
</dbReference>
<dbReference type="InterPro" id="IPR012981">
    <property type="entry name" value="PIH1_N"/>
</dbReference>
<evidence type="ECO:0000259" key="5">
    <source>
        <dbReference type="Pfam" id="PF18201"/>
    </source>
</evidence>
<sequence>MKAPFPKGGIPSMMGDQLGGFNNQQAQQAQISQALNNMTDDELLKLINSNPEIKKQYEELIDKHKHEISQNQLKQSKPVNTKEYYKIEKELDKYLDNEGGIVIEPEPRFVFKAFEKGTQEKFFINVLTHPLIDVPEEKYLVDYENQPGLRVPMSLGRLKEDNDKKGDLCKVVDAIVNPKVADNLQKDPGLSQFFIQLLQGYCETKYKVTLDDKFSIPKLKYKGKSIEYQRVKGKKAPKIQQLSQEDIQTQEQIAKSGKKLVQEMNEGKKQNLPMGMIPRPKWNLYILYKDGTQEEYDGDFNLQKLKYIKIVIELPLLVTGKHIQLEVTDSKMYLRNGKFYELCLKYPLKIDKTSYKTAFSTTKRCLIVKMKPLIVKEIEKITTNVSKDQVDEIKQDTTQVVNKAIGLSNDMLDDLV</sequence>
<dbReference type="GO" id="GO:0005737">
    <property type="term" value="C:cytoplasm"/>
    <property type="evidence" value="ECO:0007669"/>
    <property type="project" value="TreeGrafter"/>
</dbReference>
<dbReference type="OMA" id="EPEWELY"/>
<feature type="region of interest" description="Disordered" evidence="3">
    <location>
        <begin position="1"/>
        <end position="27"/>
    </location>
</feature>
<dbReference type="Pfam" id="PF08190">
    <property type="entry name" value="PIH1"/>
    <property type="match status" value="1"/>
</dbReference>
<evidence type="ECO:0000313" key="6">
    <source>
        <dbReference type="EMBL" id="EAR96395.1"/>
    </source>
</evidence>
<evidence type="ECO:0000313" key="7">
    <source>
        <dbReference type="Proteomes" id="UP000009168"/>
    </source>
</evidence>
<dbReference type="KEGG" id="tet:TTHERM_00190630"/>
<dbReference type="RefSeq" id="XP_001016640.1">
    <property type="nucleotide sequence ID" value="XM_001016640.1"/>
</dbReference>
<gene>
    <name evidence="6" type="ORF">TTHERM_00190630</name>
</gene>
<feature type="domain" description="PIH1 N-terminal" evidence="4">
    <location>
        <begin position="85"/>
        <end position="238"/>
    </location>
</feature>
<evidence type="ECO:0000256" key="3">
    <source>
        <dbReference type="SAM" id="MobiDB-lite"/>
    </source>
</evidence>
<feature type="domain" description="PIH1D1/2/3 CS-like" evidence="5">
    <location>
        <begin position="280"/>
        <end position="370"/>
    </location>
</feature>
<accession>I7MEI0</accession>
<reference evidence="7" key="1">
    <citation type="journal article" date="2006" name="PLoS Biol.">
        <title>Macronuclear genome sequence of the ciliate Tetrahymena thermophila, a model eukaryote.</title>
        <authorList>
            <person name="Eisen J.A."/>
            <person name="Coyne R.S."/>
            <person name="Wu M."/>
            <person name="Wu D."/>
            <person name="Thiagarajan M."/>
            <person name="Wortman J.R."/>
            <person name="Badger J.H."/>
            <person name="Ren Q."/>
            <person name="Amedeo P."/>
            <person name="Jones K.M."/>
            <person name="Tallon L.J."/>
            <person name="Delcher A.L."/>
            <person name="Salzberg S.L."/>
            <person name="Silva J.C."/>
            <person name="Haas B.J."/>
            <person name="Majoros W.H."/>
            <person name="Farzad M."/>
            <person name="Carlton J.M."/>
            <person name="Smith R.K. Jr."/>
            <person name="Garg J."/>
            <person name="Pearlman R.E."/>
            <person name="Karrer K.M."/>
            <person name="Sun L."/>
            <person name="Manning G."/>
            <person name="Elde N.C."/>
            <person name="Turkewitz A.P."/>
            <person name="Asai D.J."/>
            <person name="Wilkes D.E."/>
            <person name="Wang Y."/>
            <person name="Cai H."/>
            <person name="Collins K."/>
            <person name="Stewart B.A."/>
            <person name="Lee S.R."/>
            <person name="Wilamowska K."/>
            <person name="Weinberg Z."/>
            <person name="Ruzzo W.L."/>
            <person name="Wloga D."/>
            <person name="Gaertig J."/>
            <person name="Frankel J."/>
            <person name="Tsao C.-C."/>
            <person name="Gorovsky M.A."/>
            <person name="Keeling P.J."/>
            <person name="Waller R.F."/>
            <person name="Patron N.J."/>
            <person name="Cherry J.M."/>
            <person name="Stover N.A."/>
            <person name="Krieger C.J."/>
            <person name="del Toro C."/>
            <person name="Ryder H.F."/>
            <person name="Williamson S.C."/>
            <person name="Barbeau R.A."/>
            <person name="Hamilton E.P."/>
            <person name="Orias E."/>
        </authorList>
    </citation>
    <scope>NUCLEOTIDE SEQUENCE [LARGE SCALE GENOMIC DNA]</scope>
    <source>
        <strain evidence="7">SB210</strain>
    </source>
</reference>
<dbReference type="PANTHER" id="PTHR22997:SF0">
    <property type="entry name" value="PIH1 DOMAIN-CONTAINING PROTEIN 1"/>
    <property type="match status" value="1"/>
</dbReference>
<dbReference type="Pfam" id="PF18201">
    <property type="entry name" value="PIH1_CS"/>
    <property type="match status" value="1"/>
</dbReference>
<organism evidence="6 7">
    <name type="scientific">Tetrahymena thermophila (strain SB210)</name>
    <dbReference type="NCBI Taxonomy" id="312017"/>
    <lineage>
        <taxon>Eukaryota</taxon>
        <taxon>Sar</taxon>
        <taxon>Alveolata</taxon>
        <taxon>Ciliophora</taxon>
        <taxon>Intramacronucleata</taxon>
        <taxon>Oligohymenophorea</taxon>
        <taxon>Hymenostomatida</taxon>
        <taxon>Tetrahymenina</taxon>
        <taxon>Tetrahymenidae</taxon>
        <taxon>Tetrahymena</taxon>
    </lineage>
</organism>
<dbReference type="GeneID" id="7846722"/>
<dbReference type="PANTHER" id="PTHR22997">
    <property type="entry name" value="PIH1 DOMAIN-CONTAINING PROTEIN 1"/>
    <property type="match status" value="1"/>
</dbReference>
<dbReference type="STRING" id="312017.I7MEI0"/>